<accession>A0A8J5GXB2</accession>
<sequence length="356" mass="39448">MLLLRHHTRIAQWHNRIDILHTTHSAATPVLQCTTSALHRRRARTDTGSKRQASWAASMLGRLKLPYPLVSLEIFPTVRRYLVDDNQAGGLKPPSASLVGPPLLMMQETKTKSISAIRITLPIVGGAVILCLLTCILLVRGVLNRSRMKSSSLESNGSQYPRVSYADLHKATDRFASSNLIGSGSFGSVYRGTHNVQLAAVKVFNLQQRGASKSFMAESEALRSIRHRNLLKVITSCSSIGSQGEEIKVIVYDFIPRGNLDEWLHPESYEHEQLKELSLVQRLNIATDVASALDYLHCQGQIIHCDLKPNNVLLDDGSFHMIIEILITEYGTGSQVSPLADVYSFGILLLEMLTGR</sequence>
<organism evidence="15 16">
    <name type="scientific">Zingiber officinale</name>
    <name type="common">Ginger</name>
    <name type="synonym">Amomum zingiber</name>
    <dbReference type="NCBI Taxonomy" id="94328"/>
    <lineage>
        <taxon>Eukaryota</taxon>
        <taxon>Viridiplantae</taxon>
        <taxon>Streptophyta</taxon>
        <taxon>Embryophyta</taxon>
        <taxon>Tracheophyta</taxon>
        <taxon>Spermatophyta</taxon>
        <taxon>Magnoliopsida</taxon>
        <taxon>Liliopsida</taxon>
        <taxon>Zingiberales</taxon>
        <taxon>Zingiberaceae</taxon>
        <taxon>Zingiber</taxon>
    </lineage>
</organism>
<dbReference type="InterPro" id="IPR000719">
    <property type="entry name" value="Prot_kinase_dom"/>
</dbReference>
<protein>
    <recommendedName>
        <fullName evidence="14">Protein kinase domain-containing protein</fullName>
    </recommendedName>
</protein>
<dbReference type="Gene3D" id="3.30.200.20">
    <property type="entry name" value="Phosphorylase Kinase, domain 1"/>
    <property type="match status" value="1"/>
</dbReference>
<dbReference type="Pfam" id="PF00069">
    <property type="entry name" value="Pkinase"/>
    <property type="match status" value="1"/>
</dbReference>
<name>A0A8J5GXB2_ZINOF</name>
<feature type="binding site" evidence="11">
    <location>
        <position position="202"/>
    </location>
    <ligand>
        <name>ATP</name>
        <dbReference type="ChEBI" id="CHEBI:30616"/>
    </ligand>
</feature>
<evidence type="ECO:0000256" key="8">
    <source>
        <dbReference type="ARBA" id="ARBA00022840"/>
    </source>
</evidence>
<evidence type="ECO:0000256" key="7">
    <source>
        <dbReference type="ARBA" id="ARBA00022777"/>
    </source>
</evidence>
<evidence type="ECO:0000256" key="13">
    <source>
        <dbReference type="SAM" id="Phobius"/>
    </source>
</evidence>
<dbReference type="InterPro" id="IPR011009">
    <property type="entry name" value="Kinase-like_dom_sf"/>
</dbReference>
<evidence type="ECO:0000256" key="11">
    <source>
        <dbReference type="PROSITE-ProRule" id="PRU10141"/>
    </source>
</evidence>
<evidence type="ECO:0000256" key="4">
    <source>
        <dbReference type="ARBA" id="ARBA00022692"/>
    </source>
</evidence>
<keyword evidence="10 13" id="KW-0472">Membrane</keyword>
<dbReference type="PANTHER" id="PTHR27008:SF596">
    <property type="entry name" value="OS02G0215500 PROTEIN"/>
    <property type="match status" value="1"/>
</dbReference>
<evidence type="ECO:0000313" key="15">
    <source>
        <dbReference type="EMBL" id="KAG6511806.1"/>
    </source>
</evidence>
<dbReference type="AlphaFoldDB" id="A0A8J5GXB2"/>
<dbReference type="PROSITE" id="PS00108">
    <property type="entry name" value="PROTEIN_KINASE_ST"/>
    <property type="match status" value="1"/>
</dbReference>
<dbReference type="GO" id="GO:0016020">
    <property type="term" value="C:membrane"/>
    <property type="evidence" value="ECO:0007669"/>
    <property type="project" value="UniProtKB-SubCell"/>
</dbReference>
<evidence type="ECO:0000256" key="1">
    <source>
        <dbReference type="ARBA" id="ARBA00004370"/>
    </source>
</evidence>
<dbReference type="PROSITE" id="PS00107">
    <property type="entry name" value="PROTEIN_KINASE_ATP"/>
    <property type="match status" value="1"/>
</dbReference>
<evidence type="ECO:0000256" key="6">
    <source>
        <dbReference type="ARBA" id="ARBA00022741"/>
    </source>
</evidence>
<keyword evidence="16" id="KW-1185">Reference proteome</keyword>
<dbReference type="FunFam" id="3.30.200.20:FF:000432">
    <property type="entry name" value="LRR receptor-like serine/threonine-protein kinase EFR"/>
    <property type="match status" value="1"/>
</dbReference>
<dbReference type="PANTHER" id="PTHR27008">
    <property type="entry name" value="OS04G0122200 PROTEIN"/>
    <property type="match status" value="1"/>
</dbReference>
<proteinExistence type="inferred from homology"/>
<keyword evidence="8 11" id="KW-0067">ATP-binding</keyword>
<dbReference type="SUPFAM" id="SSF56112">
    <property type="entry name" value="Protein kinase-like (PK-like)"/>
    <property type="match status" value="1"/>
</dbReference>
<dbReference type="EMBL" id="JACMSC010000008">
    <property type="protein sequence ID" value="KAG6511806.1"/>
    <property type="molecule type" value="Genomic_DNA"/>
</dbReference>
<evidence type="ECO:0000256" key="12">
    <source>
        <dbReference type="RuleBase" id="RU000304"/>
    </source>
</evidence>
<keyword evidence="7" id="KW-0418">Kinase</keyword>
<dbReference type="Proteomes" id="UP000734854">
    <property type="component" value="Unassembled WGS sequence"/>
</dbReference>
<evidence type="ECO:0000256" key="9">
    <source>
        <dbReference type="ARBA" id="ARBA00022989"/>
    </source>
</evidence>
<dbReference type="GO" id="GO:0005524">
    <property type="term" value="F:ATP binding"/>
    <property type="evidence" value="ECO:0007669"/>
    <property type="project" value="UniProtKB-UniRule"/>
</dbReference>
<dbReference type="InterPro" id="IPR008271">
    <property type="entry name" value="Ser/Thr_kinase_AS"/>
</dbReference>
<feature type="domain" description="Protein kinase" evidence="14">
    <location>
        <begin position="175"/>
        <end position="356"/>
    </location>
</feature>
<dbReference type="InterPro" id="IPR051809">
    <property type="entry name" value="Plant_receptor-like_S/T_kinase"/>
</dbReference>
<evidence type="ECO:0000256" key="5">
    <source>
        <dbReference type="ARBA" id="ARBA00022737"/>
    </source>
</evidence>
<comment type="subcellular location">
    <subcellularLocation>
        <location evidence="1">Membrane</location>
    </subcellularLocation>
</comment>
<comment type="caution">
    <text evidence="15">The sequence shown here is derived from an EMBL/GenBank/DDBJ whole genome shotgun (WGS) entry which is preliminary data.</text>
</comment>
<evidence type="ECO:0000256" key="3">
    <source>
        <dbReference type="ARBA" id="ARBA00022679"/>
    </source>
</evidence>
<evidence type="ECO:0000256" key="2">
    <source>
        <dbReference type="ARBA" id="ARBA00022614"/>
    </source>
</evidence>
<keyword evidence="9 13" id="KW-1133">Transmembrane helix</keyword>
<gene>
    <name evidence="15" type="ORF">ZIOFF_029883</name>
</gene>
<keyword evidence="12" id="KW-0723">Serine/threonine-protein kinase</keyword>
<feature type="transmembrane region" description="Helical" evidence="13">
    <location>
        <begin position="119"/>
        <end position="143"/>
    </location>
</feature>
<dbReference type="InterPro" id="IPR017441">
    <property type="entry name" value="Protein_kinase_ATP_BS"/>
</dbReference>
<keyword evidence="4 13" id="KW-0812">Transmembrane</keyword>
<evidence type="ECO:0000256" key="10">
    <source>
        <dbReference type="ARBA" id="ARBA00023136"/>
    </source>
</evidence>
<reference evidence="15 16" key="1">
    <citation type="submission" date="2020-08" db="EMBL/GenBank/DDBJ databases">
        <title>Plant Genome Project.</title>
        <authorList>
            <person name="Zhang R.-G."/>
        </authorList>
    </citation>
    <scope>NUCLEOTIDE SEQUENCE [LARGE SCALE GENOMIC DNA]</scope>
    <source>
        <tissue evidence="15">Rhizome</tissue>
    </source>
</reference>
<dbReference type="GO" id="GO:0004674">
    <property type="term" value="F:protein serine/threonine kinase activity"/>
    <property type="evidence" value="ECO:0007669"/>
    <property type="project" value="UniProtKB-KW"/>
</dbReference>
<keyword evidence="5" id="KW-0677">Repeat</keyword>
<dbReference type="SMART" id="SM00220">
    <property type="entry name" value="S_TKc"/>
    <property type="match status" value="1"/>
</dbReference>
<comment type="similarity">
    <text evidence="12">Belongs to the protein kinase superfamily.</text>
</comment>
<keyword evidence="6 11" id="KW-0547">Nucleotide-binding</keyword>
<keyword evidence="3" id="KW-0808">Transferase</keyword>
<evidence type="ECO:0000313" key="16">
    <source>
        <dbReference type="Proteomes" id="UP000734854"/>
    </source>
</evidence>
<dbReference type="PROSITE" id="PS50011">
    <property type="entry name" value="PROTEIN_KINASE_DOM"/>
    <property type="match status" value="1"/>
</dbReference>
<dbReference type="Gene3D" id="1.10.510.10">
    <property type="entry name" value="Transferase(Phosphotransferase) domain 1"/>
    <property type="match status" value="2"/>
</dbReference>
<evidence type="ECO:0000259" key="14">
    <source>
        <dbReference type="PROSITE" id="PS50011"/>
    </source>
</evidence>
<keyword evidence="2" id="KW-0433">Leucine-rich repeat</keyword>